<protein>
    <submittedName>
        <fullName evidence="2">Uncharacterized protein</fullName>
    </submittedName>
</protein>
<comment type="caution">
    <text evidence="2">The sequence shown here is derived from an EMBL/GenBank/DDBJ whole genome shotgun (WGS) entry which is preliminary data.</text>
</comment>
<evidence type="ECO:0000256" key="1">
    <source>
        <dbReference type="SAM" id="MobiDB-lite"/>
    </source>
</evidence>
<feature type="region of interest" description="Disordered" evidence="1">
    <location>
        <begin position="1"/>
        <end position="56"/>
    </location>
</feature>
<dbReference type="EMBL" id="LZRT01000098">
    <property type="protein sequence ID" value="OUM85672.1"/>
    <property type="molecule type" value="Genomic_DNA"/>
</dbReference>
<dbReference type="Proteomes" id="UP000196475">
    <property type="component" value="Unassembled WGS sequence"/>
</dbReference>
<reference evidence="3" key="1">
    <citation type="submission" date="2016-06" db="EMBL/GenBank/DDBJ databases">
        <authorList>
            <person name="Nascimento L."/>
            <person name="Pereira R.V."/>
            <person name="Martins L.F."/>
            <person name="Quaggio R.B."/>
            <person name="Silva A.M."/>
            <person name="Setubal J.C."/>
        </authorList>
    </citation>
    <scope>NUCLEOTIDE SEQUENCE [LARGE SCALE GENOMIC DNA]</scope>
</reference>
<proteinExistence type="predicted"/>
<accession>A0A1Y3PEB4</accession>
<feature type="compositionally biased region" description="Basic and acidic residues" evidence="1">
    <location>
        <begin position="7"/>
        <end position="19"/>
    </location>
</feature>
<evidence type="ECO:0000313" key="3">
    <source>
        <dbReference type="Proteomes" id="UP000196475"/>
    </source>
</evidence>
<name>A0A1Y3PEB4_9BACI</name>
<evidence type="ECO:0000313" key="2">
    <source>
        <dbReference type="EMBL" id="OUM85672.1"/>
    </source>
</evidence>
<sequence length="136" mass="15792">MSWVTPNEKRQAADMEAKNRNAVGWPKSRELAGEQGWTRLPAAGPPPYRNDQEDTEGGLIGMTQEFYAYCYPEPGGWHTPPVTLRSPEEVYRYTQLHKKLFREIRVTDSSDHVVVQIIDGKYTWPEEWKQLNEINK</sequence>
<dbReference type="AlphaFoldDB" id="A0A1Y3PEB4"/>
<organism evidence="2 3">
    <name type="scientific">Bacillus thermozeamaize</name>
    <dbReference type="NCBI Taxonomy" id="230954"/>
    <lineage>
        <taxon>Bacteria</taxon>
        <taxon>Bacillati</taxon>
        <taxon>Bacillota</taxon>
        <taxon>Bacilli</taxon>
        <taxon>Bacillales</taxon>
        <taxon>Bacillaceae</taxon>
        <taxon>Bacillus</taxon>
    </lineage>
</organism>
<gene>
    <name evidence="2" type="ORF">BAA01_09385</name>
</gene>